<protein>
    <submittedName>
        <fullName evidence="1">Uncharacterized protein</fullName>
    </submittedName>
</protein>
<proteinExistence type="predicted"/>
<gene>
    <name evidence="1" type="ORF">F5891DRAFT_949073</name>
</gene>
<evidence type="ECO:0000313" key="1">
    <source>
        <dbReference type="EMBL" id="KAG1902390.1"/>
    </source>
</evidence>
<dbReference type="EMBL" id="JABBWK010000017">
    <property type="protein sequence ID" value="KAG1902390.1"/>
    <property type="molecule type" value="Genomic_DNA"/>
</dbReference>
<organism evidence="1 2">
    <name type="scientific">Suillus fuscotomentosus</name>
    <dbReference type="NCBI Taxonomy" id="1912939"/>
    <lineage>
        <taxon>Eukaryota</taxon>
        <taxon>Fungi</taxon>
        <taxon>Dikarya</taxon>
        <taxon>Basidiomycota</taxon>
        <taxon>Agaricomycotina</taxon>
        <taxon>Agaricomycetes</taxon>
        <taxon>Agaricomycetidae</taxon>
        <taxon>Boletales</taxon>
        <taxon>Suillineae</taxon>
        <taxon>Suillaceae</taxon>
        <taxon>Suillus</taxon>
    </lineage>
</organism>
<evidence type="ECO:0000313" key="2">
    <source>
        <dbReference type="Proteomes" id="UP001195769"/>
    </source>
</evidence>
<dbReference type="RefSeq" id="XP_041227965.1">
    <property type="nucleotide sequence ID" value="XM_041374846.1"/>
</dbReference>
<name>A0AAD4EA46_9AGAM</name>
<dbReference type="Proteomes" id="UP001195769">
    <property type="component" value="Unassembled WGS sequence"/>
</dbReference>
<accession>A0AAD4EA46</accession>
<keyword evidence="2" id="KW-1185">Reference proteome</keyword>
<dbReference type="AlphaFoldDB" id="A0AAD4EA46"/>
<reference evidence="1" key="1">
    <citation type="journal article" date="2020" name="New Phytol.">
        <title>Comparative genomics reveals dynamic genome evolution in host specialist ectomycorrhizal fungi.</title>
        <authorList>
            <person name="Lofgren L.A."/>
            <person name="Nguyen N.H."/>
            <person name="Vilgalys R."/>
            <person name="Ruytinx J."/>
            <person name="Liao H.L."/>
            <person name="Branco S."/>
            <person name="Kuo A."/>
            <person name="LaButti K."/>
            <person name="Lipzen A."/>
            <person name="Andreopoulos W."/>
            <person name="Pangilinan J."/>
            <person name="Riley R."/>
            <person name="Hundley H."/>
            <person name="Na H."/>
            <person name="Barry K."/>
            <person name="Grigoriev I.V."/>
            <person name="Stajich J.E."/>
            <person name="Kennedy P.G."/>
        </authorList>
    </citation>
    <scope>NUCLEOTIDE SEQUENCE</scope>
    <source>
        <strain evidence="1">FC203</strain>
    </source>
</reference>
<feature type="non-terminal residue" evidence="1">
    <location>
        <position position="1"/>
    </location>
</feature>
<comment type="caution">
    <text evidence="1">The sequence shown here is derived from an EMBL/GenBank/DDBJ whole genome shotgun (WGS) entry which is preliminary data.</text>
</comment>
<dbReference type="GeneID" id="64669144"/>
<sequence>KKITVLSIMMRSTNQCSNTLQSLLGMFLQSTHTPQKVIETLERMGISVSVNAILSGTQSLAAQTHQHLRSLGQSLLAAYAYDNFDVDLKTHEHKIENSTETLKHLTSGLSHNAVSFVKDDIN</sequence>